<dbReference type="PANTHER" id="PTHR34315">
    <property type="match status" value="1"/>
</dbReference>
<dbReference type="Proteomes" id="UP000182489">
    <property type="component" value="Unassembled WGS sequence"/>
</dbReference>
<comment type="caution">
    <text evidence="2">The sequence shown here is derived from an EMBL/GenBank/DDBJ whole genome shotgun (WGS) entry which is preliminary data.</text>
</comment>
<dbReference type="GO" id="GO:0008199">
    <property type="term" value="F:ferric iron binding"/>
    <property type="evidence" value="ECO:0007669"/>
    <property type="project" value="InterPro"/>
</dbReference>
<dbReference type="SUPFAM" id="SSF49482">
    <property type="entry name" value="Aromatic compound dioxygenase"/>
    <property type="match status" value="1"/>
</dbReference>
<organism evidence="2 3">
    <name type="scientific">Janthinobacterium lividum</name>
    <dbReference type="NCBI Taxonomy" id="29581"/>
    <lineage>
        <taxon>Bacteria</taxon>
        <taxon>Pseudomonadati</taxon>
        <taxon>Pseudomonadota</taxon>
        <taxon>Betaproteobacteria</taxon>
        <taxon>Burkholderiales</taxon>
        <taxon>Oxalobacteraceae</taxon>
        <taxon>Janthinobacterium</taxon>
    </lineage>
</organism>
<proteinExistence type="predicted"/>
<dbReference type="Gene3D" id="2.60.130.10">
    <property type="entry name" value="Aromatic compound dioxygenase"/>
    <property type="match status" value="1"/>
</dbReference>
<reference evidence="2 3" key="1">
    <citation type="submission" date="2016-11" db="EMBL/GenBank/DDBJ databases">
        <authorList>
            <person name="Varghese N."/>
            <person name="Submissions S."/>
        </authorList>
    </citation>
    <scope>NUCLEOTIDE SEQUENCE [LARGE SCALE GENOMIC DNA]</scope>
    <source>
        <strain evidence="2 3">NFR18</strain>
    </source>
</reference>
<dbReference type="EMBL" id="FPKH01000001">
    <property type="protein sequence ID" value="SFX28580.1"/>
    <property type="molecule type" value="Genomic_DNA"/>
</dbReference>
<dbReference type="InterPro" id="IPR015889">
    <property type="entry name" value="Intradiol_dOase_core"/>
</dbReference>
<dbReference type="GO" id="GO:0016702">
    <property type="term" value="F:oxidoreductase activity, acting on single donors with incorporation of molecular oxygen, incorporation of two atoms of oxygen"/>
    <property type="evidence" value="ECO:0007669"/>
    <property type="project" value="InterPro"/>
</dbReference>
<name>A0AB38C4X7_9BURK</name>
<keyword evidence="2" id="KW-0223">Dioxygenase</keyword>
<evidence type="ECO:0000259" key="1">
    <source>
        <dbReference type="Pfam" id="PF00775"/>
    </source>
</evidence>
<evidence type="ECO:0000313" key="3">
    <source>
        <dbReference type="Proteomes" id="UP000182489"/>
    </source>
</evidence>
<evidence type="ECO:0000313" key="2">
    <source>
        <dbReference type="EMBL" id="SFX28580.1"/>
    </source>
</evidence>
<accession>A0AB38C4X7</accession>
<protein>
    <submittedName>
        <fullName evidence="2">Dioxygenase</fullName>
    </submittedName>
</protein>
<gene>
    <name evidence="2" type="ORF">SAMN03097694_1465</name>
</gene>
<dbReference type="Pfam" id="PF00775">
    <property type="entry name" value="Dioxygenase_C"/>
    <property type="match status" value="1"/>
</dbReference>
<dbReference type="InterPro" id="IPR000627">
    <property type="entry name" value="Intradiol_dOase_C"/>
</dbReference>
<dbReference type="RefSeq" id="WP_072453340.1">
    <property type="nucleotide sequence ID" value="NZ_FPKH01000001.1"/>
</dbReference>
<keyword evidence="2" id="KW-0560">Oxidoreductase</keyword>
<feature type="domain" description="Intradiol ring-cleavage dioxygenases" evidence="1">
    <location>
        <begin position="113"/>
        <end position="190"/>
    </location>
</feature>
<dbReference type="PANTHER" id="PTHR34315:SF1">
    <property type="entry name" value="INTRADIOL RING-CLEAVAGE DIOXYGENASES DOMAIN-CONTAINING PROTEIN-RELATED"/>
    <property type="match status" value="1"/>
</dbReference>
<dbReference type="AlphaFoldDB" id="A0AB38C4X7"/>
<sequence>MELHDHGLASDLEMMRRQAAERRQVLRWLLAGAATLPLISCGGSSDASDTAAGSNAGTVTIPTAGACTVIPEETGGPYPADGTNTHGGSIVNVLNQSGVVRGDIRASFNGATGVAAGVPLTIELQLLNASGGCASLAGYAVYLWHCDRDGLYSLYSSGVTAQNYLRGVQETDSTGNLSFTTIFPGCYAGRMPHVHLEIYPSLARAASASNRIKTSQFTFPMATLNEAYAARGYTASVRNLAQISYASDNVFSDGTRLQMATVTGNATDGYVATLVIAVNG</sequence>